<evidence type="ECO:0000313" key="2">
    <source>
        <dbReference type="EMBL" id="KAK9299218.1"/>
    </source>
</evidence>
<sequence>MHRRRRKDCRKYEKWKAERASKQTEKGTERRKRRQPMMAGLAEDDELEDVTPPKTVSKAGYRKCSTKGTKRGARETARKCMRKLVRRISYAELVLGCIKPSLEERKHLLDWRHIGCVGLSVDVAPETPTTSQIYVSDRLRGRKIYRRRSESEDSECDSVCSFDSDVCLAGVKLTAKDKEEIKKYQREAPKAV</sequence>
<feature type="compositionally biased region" description="Basic and acidic residues" evidence="1">
    <location>
        <begin position="10"/>
        <end position="28"/>
    </location>
</feature>
<feature type="region of interest" description="Disordered" evidence="1">
    <location>
        <begin position="1"/>
        <end position="63"/>
    </location>
</feature>
<dbReference type="Proteomes" id="UP001432146">
    <property type="component" value="Unassembled WGS sequence"/>
</dbReference>
<protein>
    <submittedName>
        <fullName evidence="2">Uncharacterized protein</fullName>
    </submittedName>
</protein>
<gene>
    <name evidence="2" type="ORF">QLX08_007723</name>
</gene>
<proteinExistence type="predicted"/>
<dbReference type="EMBL" id="JAWNGG020000154">
    <property type="protein sequence ID" value="KAK9299218.1"/>
    <property type="molecule type" value="Genomic_DNA"/>
</dbReference>
<dbReference type="AlphaFoldDB" id="A0AAW0ZRB0"/>
<reference evidence="2 3" key="1">
    <citation type="submission" date="2024-05" db="EMBL/GenBank/DDBJ databases">
        <title>The nuclear and mitochondrial genome assemblies of Tetragonisca angustula (Apidae: Meliponini), a tiny yet remarkable pollinator in the Neotropics.</title>
        <authorList>
            <person name="Ferrari R."/>
            <person name="Ricardo P.C."/>
            <person name="Dias F.C."/>
            <person name="Araujo N.S."/>
            <person name="Soares D.O."/>
            <person name="Zhou Q.-S."/>
            <person name="Zhu C.-D."/>
            <person name="Coutinho L."/>
            <person name="Airas M.C."/>
            <person name="Batista T.M."/>
        </authorList>
    </citation>
    <scope>NUCLEOTIDE SEQUENCE [LARGE SCALE GENOMIC DNA]</scope>
    <source>
        <strain evidence="2">ASF017062</strain>
        <tissue evidence="2">Abdomen</tissue>
    </source>
</reference>
<evidence type="ECO:0000256" key="1">
    <source>
        <dbReference type="SAM" id="MobiDB-lite"/>
    </source>
</evidence>
<accession>A0AAW0ZRB0</accession>
<evidence type="ECO:0000313" key="3">
    <source>
        <dbReference type="Proteomes" id="UP001432146"/>
    </source>
</evidence>
<keyword evidence="3" id="KW-1185">Reference proteome</keyword>
<organism evidence="2 3">
    <name type="scientific">Tetragonisca angustula</name>
    <dbReference type="NCBI Taxonomy" id="166442"/>
    <lineage>
        <taxon>Eukaryota</taxon>
        <taxon>Metazoa</taxon>
        <taxon>Ecdysozoa</taxon>
        <taxon>Arthropoda</taxon>
        <taxon>Hexapoda</taxon>
        <taxon>Insecta</taxon>
        <taxon>Pterygota</taxon>
        <taxon>Neoptera</taxon>
        <taxon>Endopterygota</taxon>
        <taxon>Hymenoptera</taxon>
        <taxon>Apocrita</taxon>
        <taxon>Aculeata</taxon>
        <taxon>Apoidea</taxon>
        <taxon>Anthophila</taxon>
        <taxon>Apidae</taxon>
        <taxon>Tetragonisca</taxon>
    </lineage>
</organism>
<name>A0AAW0ZRB0_9HYME</name>
<comment type="caution">
    <text evidence="2">The sequence shown here is derived from an EMBL/GenBank/DDBJ whole genome shotgun (WGS) entry which is preliminary data.</text>
</comment>